<feature type="domain" description="Metallo-beta-lactamase" evidence="5">
    <location>
        <begin position="213"/>
        <end position="429"/>
    </location>
</feature>
<keyword evidence="3" id="KW-0378">Hydrolase</keyword>
<dbReference type="Pfam" id="PF00753">
    <property type="entry name" value="Lactamase_B"/>
    <property type="match status" value="1"/>
</dbReference>
<accession>A0ABR4F352</accession>
<evidence type="ECO:0000313" key="7">
    <source>
        <dbReference type="Proteomes" id="UP001600888"/>
    </source>
</evidence>
<evidence type="ECO:0000256" key="3">
    <source>
        <dbReference type="ARBA" id="ARBA00022801"/>
    </source>
</evidence>
<reference evidence="6 7" key="1">
    <citation type="submission" date="2024-03" db="EMBL/GenBank/DDBJ databases">
        <title>A high-quality draft genome sequence of Diaporthe vaccinii, a causative agent of upright dieback and viscid rot disease in cranberry plants.</title>
        <authorList>
            <person name="Sarrasin M."/>
            <person name="Lang B.F."/>
            <person name="Burger G."/>
        </authorList>
    </citation>
    <scope>NUCLEOTIDE SEQUENCE [LARGE SCALE GENOMIC DNA]</scope>
    <source>
        <strain evidence="6 7">IS7</strain>
    </source>
</reference>
<comment type="caution">
    <text evidence="6">The sequence shown here is derived from an EMBL/GenBank/DDBJ whole genome shotgun (WGS) entry which is preliminary data.</text>
</comment>
<protein>
    <recommendedName>
        <fullName evidence="5">Metallo-beta-lactamase domain-containing protein</fullName>
    </recommendedName>
</protein>
<gene>
    <name evidence="6" type="ORF">FJTKL_02936</name>
</gene>
<dbReference type="SUPFAM" id="SSF56112">
    <property type="entry name" value="Protein kinase-like (PK-like)"/>
    <property type="match status" value="1"/>
</dbReference>
<keyword evidence="2" id="KW-0479">Metal-binding</keyword>
<keyword evidence="7" id="KW-1185">Reference proteome</keyword>
<dbReference type="Gene3D" id="3.60.15.10">
    <property type="entry name" value="Ribonuclease Z/Hydroxyacylglutathione hydrolase-like"/>
    <property type="match status" value="1"/>
</dbReference>
<dbReference type="CDD" id="cd07730">
    <property type="entry name" value="metallo-hydrolase-like_MBL-fold"/>
    <property type="match status" value="1"/>
</dbReference>
<dbReference type="InterPro" id="IPR051013">
    <property type="entry name" value="MBL_superfamily_lactonases"/>
</dbReference>
<evidence type="ECO:0000256" key="2">
    <source>
        <dbReference type="ARBA" id="ARBA00022723"/>
    </source>
</evidence>
<evidence type="ECO:0000256" key="4">
    <source>
        <dbReference type="ARBA" id="ARBA00022833"/>
    </source>
</evidence>
<name>A0ABR4F352_9PEZI</name>
<dbReference type="SMART" id="SM00849">
    <property type="entry name" value="Lactamase_B"/>
    <property type="match status" value="1"/>
</dbReference>
<proteinExistence type="inferred from homology"/>
<sequence length="546" mass="61178">MRIPYAAAYRSMIWKPTAVCVDGEYHTSYSDEMEEAFRGVFPRIRDEEASLLLDLLSRIFVYDAASRPSLEGIAAHPWFRFHHEEEKTHKGRESLCFDREKKRRKRKGLFVADDTLGASPLPTLVSHHTFALVLVRLNHRVSYADSSRLYKIGFGKVTMSTTKITPEQAPDLGVPLSRKTVRVRAIDTTTRMVCSADAFVEPVVKGHETLNFKTLCFLIERDGPSGTERVLFDAGSRKDFWNGSPKTTTMIRGCVPAMEVEYGVEEILVASGLELSKLKAVVWSHWHWDHIGDGSKFPASTDIVVGPGFVENFVPGWPIRPESPVLASDLEGHRVHEPEFPLTIGGFRANDYFGDGSFYLLDVPGHAVGHICGFARTTPDTFVFMGADCCHYAGMIRPSRYNPLPSVIPPEQLDAHHPKPCPCSVFTAHHPAASQGDFETRIQPFYRISTAPGSAYSFADAAQKTVKLLQLFDANPNVFICLAHDGALFDVLPLYNSDPNCDINDWKDKNYDQRVRWGFLREMPNSDHSPGRGWLVPPTAYEGKFV</sequence>
<dbReference type="Gene3D" id="1.10.510.10">
    <property type="entry name" value="Transferase(Phosphotransferase) domain 1"/>
    <property type="match status" value="1"/>
</dbReference>
<dbReference type="InterPro" id="IPR036866">
    <property type="entry name" value="RibonucZ/Hydroxyglut_hydro"/>
</dbReference>
<dbReference type="EMBL" id="JBAWTH010000014">
    <property type="protein sequence ID" value="KAL2289129.1"/>
    <property type="molecule type" value="Genomic_DNA"/>
</dbReference>
<dbReference type="SUPFAM" id="SSF56281">
    <property type="entry name" value="Metallo-hydrolase/oxidoreductase"/>
    <property type="match status" value="1"/>
</dbReference>
<evidence type="ECO:0000256" key="1">
    <source>
        <dbReference type="ARBA" id="ARBA00007749"/>
    </source>
</evidence>
<dbReference type="PANTHER" id="PTHR42978">
    <property type="entry name" value="QUORUM-QUENCHING LACTONASE YTNP-RELATED-RELATED"/>
    <property type="match status" value="1"/>
</dbReference>
<dbReference type="PANTHER" id="PTHR42978:SF5">
    <property type="entry name" value="METALLO-BETA-LACTAMASE DOMAIN-CONTAINING PROTEIN"/>
    <property type="match status" value="1"/>
</dbReference>
<dbReference type="InterPro" id="IPR011009">
    <property type="entry name" value="Kinase-like_dom_sf"/>
</dbReference>
<evidence type="ECO:0000313" key="6">
    <source>
        <dbReference type="EMBL" id="KAL2289129.1"/>
    </source>
</evidence>
<organism evidence="6 7">
    <name type="scientific">Diaporthe vaccinii</name>
    <dbReference type="NCBI Taxonomy" id="105482"/>
    <lineage>
        <taxon>Eukaryota</taxon>
        <taxon>Fungi</taxon>
        <taxon>Dikarya</taxon>
        <taxon>Ascomycota</taxon>
        <taxon>Pezizomycotina</taxon>
        <taxon>Sordariomycetes</taxon>
        <taxon>Sordariomycetidae</taxon>
        <taxon>Diaporthales</taxon>
        <taxon>Diaporthaceae</taxon>
        <taxon>Diaporthe</taxon>
        <taxon>Diaporthe eres species complex</taxon>
    </lineage>
</organism>
<comment type="similarity">
    <text evidence="1">Belongs to the metallo-beta-lactamase superfamily.</text>
</comment>
<keyword evidence="4" id="KW-0862">Zinc</keyword>
<evidence type="ECO:0000259" key="5">
    <source>
        <dbReference type="SMART" id="SM00849"/>
    </source>
</evidence>
<dbReference type="InterPro" id="IPR001279">
    <property type="entry name" value="Metallo-B-lactamas"/>
</dbReference>
<dbReference type="Proteomes" id="UP001600888">
    <property type="component" value="Unassembled WGS sequence"/>
</dbReference>